<proteinExistence type="predicted"/>
<dbReference type="PROSITE" id="PS51729">
    <property type="entry name" value="GNAT_YJDJ"/>
    <property type="match status" value="1"/>
</dbReference>
<dbReference type="PANTHER" id="PTHR31435:SF10">
    <property type="entry name" value="BSR4717 PROTEIN"/>
    <property type="match status" value="1"/>
</dbReference>
<comment type="caution">
    <text evidence="2">The sequence shown here is derived from an EMBL/GenBank/DDBJ whole genome shotgun (WGS) entry which is preliminary data.</text>
</comment>
<dbReference type="EMBL" id="JAGJCB010000001">
    <property type="protein sequence ID" value="MBP0902544.1"/>
    <property type="molecule type" value="Genomic_DNA"/>
</dbReference>
<protein>
    <submittedName>
        <fullName evidence="2">N-acetyltransferase</fullName>
    </submittedName>
</protein>
<evidence type="ECO:0000313" key="3">
    <source>
        <dbReference type="Proteomes" id="UP000670776"/>
    </source>
</evidence>
<name>A0ABS4BPL9_9FLAO</name>
<feature type="domain" description="N-acetyltransferase" evidence="1">
    <location>
        <begin position="6"/>
        <end position="94"/>
    </location>
</feature>
<accession>A0ABS4BPL9</accession>
<dbReference type="RefSeq" id="WP_209652072.1">
    <property type="nucleotide sequence ID" value="NZ_JAGJCB010000001.1"/>
</dbReference>
<dbReference type="PANTHER" id="PTHR31435">
    <property type="entry name" value="PROTEIN NATD1"/>
    <property type="match status" value="1"/>
</dbReference>
<dbReference type="SUPFAM" id="SSF55729">
    <property type="entry name" value="Acyl-CoA N-acyltransferases (Nat)"/>
    <property type="match status" value="1"/>
</dbReference>
<dbReference type="Proteomes" id="UP000670776">
    <property type="component" value="Unassembled WGS sequence"/>
</dbReference>
<gene>
    <name evidence="2" type="ORF">J8H85_01775</name>
</gene>
<dbReference type="InterPro" id="IPR045057">
    <property type="entry name" value="Gcn5-rel_NAT"/>
</dbReference>
<dbReference type="Pfam" id="PF14542">
    <property type="entry name" value="Acetyltransf_CG"/>
    <property type="match status" value="1"/>
</dbReference>
<evidence type="ECO:0000259" key="1">
    <source>
        <dbReference type="PROSITE" id="PS51729"/>
    </source>
</evidence>
<sequence>MEIKQADNGKKGAFYIEIDDVKVAEMTYSNAAPNKIIIDHTEVSDSLKGQGVGYKLVDATVAYLRANNLKVIPLCPFANAVFKKKHEQYADVLT</sequence>
<dbReference type="InterPro" id="IPR031165">
    <property type="entry name" value="GNAT_YJDJ"/>
</dbReference>
<dbReference type="InterPro" id="IPR016181">
    <property type="entry name" value="Acyl_CoA_acyltransferase"/>
</dbReference>
<evidence type="ECO:0000313" key="2">
    <source>
        <dbReference type="EMBL" id="MBP0902544.1"/>
    </source>
</evidence>
<keyword evidence="3" id="KW-1185">Reference proteome</keyword>
<organism evidence="2 3">
    <name type="scientific">Mariniflexile gromovii</name>
    <dbReference type="NCBI Taxonomy" id="362523"/>
    <lineage>
        <taxon>Bacteria</taxon>
        <taxon>Pseudomonadati</taxon>
        <taxon>Bacteroidota</taxon>
        <taxon>Flavobacteriia</taxon>
        <taxon>Flavobacteriales</taxon>
        <taxon>Flavobacteriaceae</taxon>
        <taxon>Mariniflexile</taxon>
    </lineage>
</organism>
<reference evidence="2 3" key="1">
    <citation type="submission" date="2021-04" db="EMBL/GenBank/DDBJ databases">
        <title>Mariniflexile gromovii gen. nov., sp. nov., a gliding bacterium isolated from the sea urchin Strongylocentrotus intermedius.</title>
        <authorList>
            <person name="Ko S."/>
            <person name="Le V."/>
            <person name="Ahn C.-Y."/>
            <person name="Oh H.-M."/>
        </authorList>
    </citation>
    <scope>NUCLEOTIDE SEQUENCE [LARGE SCALE GENOMIC DNA]</scope>
    <source>
        <strain evidence="2 3">KCTC 12570</strain>
    </source>
</reference>
<dbReference type="Gene3D" id="3.40.630.30">
    <property type="match status" value="1"/>
</dbReference>